<name>A0A8J8MNR8_9FIRM</name>
<protein>
    <recommendedName>
        <fullName evidence="2">UPF0173 metal-dependent hydrolase HZI73_24185</fullName>
    </recommendedName>
</protein>
<dbReference type="HAMAP" id="MF_00457">
    <property type="entry name" value="UPF0173"/>
    <property type="match status" value="1"/>
</dbReference>
<accession>A0A8J8MNR8</accession>
<dbReference type="Pfam" id="PF12706">
    <property type="entry name" value="Lactamase_B_2"/>
    <property type="match status" value="1"/>
</dbReference>
<dbReference type="Proteomes" id="UP000683246">
    <property type="component" value="Chromosome"/>
</dbReference>
<dbReference type="NCBIfam" id="NF001911">
    <property type="entry name" value="PRK00685.1"/>
    <property type="match status" value="1"/>
</dbReference>
<dbReference type="InterPro" id="IPR036866">
    <property type="entry name" value="RibonucZ/Hydroxyglut_hydro"/>
</dbReference>
<proteinExistence type="inferred from homology"/>
<dbReference type="EMBL" id="CP058649">
    <property type="protein sequence ID" value="QUI25205.1"/>
    <property type="molecule type" value="Genomic_DNA"/>
</dbReference>
<reference evidence="4" key="1">
    <citation type="submission" date="2020-07" db="EMBL/GenBank/DDBJ databases">
        <title>Vallitalea pronyensis genome.</title>
        <authorList>
            <person name="Postec A."/>
        </authorList>
    </citation>
    <scope>NUCLEOTIDE SEQUENCE</scope>
    <source>
        <strain evidence="4">FatNI3</strain>
    </source>
</reference>
<organism evidence="4 5">
    <name type="scientific">Vallitalea pronyensis</name>
    <dbReference type="NCBI Taxonomy" id="1348613"/>
    <lineage>
        <taxon>Bacteria</taxon>
        <taxon>Bacillati</taxon>
        <taxon>Bacillota</taxon>
        <taxon>Clostridia</taxon>
        <taxon>Lachnospirales</taxon>
        <taxon>Vallitaleaceae</taxon>
        <taxon>Vallitalea</taxon>
    </lineage>
</organism>
<dbReference type="KEGG" id="vpy:HZI73_24185"/>
<evidence type="ECO:0000256" key="1">
    <source>
        <dbReference type="ARBA" id="ARBA00022801"/>
    </source>
</evidence>
<dbReference type="RefSeq" id="WP_212695904.1">
    <property type="nucleotide sequence ID" value="NZ_CP058649.1"/>
</dbReference>
<gene>
    <name evidence="4" type="ORF">HZI73_24185</name>
</gene>
<comment type="similarity">
    <text evidence="2">Belongs to the UPF0173 family.</text>
</comment>
<dbReference type="Gene3D" id="3.60.15.10">
    <property type="entry name" value="Ribonuclease Z/Hydroxyacylglutathione hydrolase-like"/>
    <property type="match status" value="1"/>
</dbReference>
<evidence type="ECO:0000313" key="4">
    <source>
        <dbReference type="EMBL" id="QUI25205.1"/>
    </source>
</evidence>
<feature type="domain" description="Metallo-beta-lactamase" evidence="3">
    <location>
        <begin position="7"/>
        <end position="194"/>
    </location>
</feature>
<dbReference type="GO" id="GO:0016787">
    <property type="term" value="F:hydrolase activity"/>
    <property type="evidence" value="ECO:0007669"/>
    <property type="project" value="UniProtKB-UniRule"/>
</dbReference>
<dbReference type="PANTHER" id="PTHR43546:SF3">
    <property type="entry name" value="UPF0173 METAL-DEPENDENT HYDROLASE MJ1163"/>
    <property type="match status" value="1"/>
</dbReference>
<sequence length="227" mass="24631">MNITFLGHSAFYLESGDYQAIIDPFITGNAASQIGLDGFEHLTHIFVTHAHGDHLGDAVTLAQKTGAKIVTNFELANYLTMHHDGISVHPMHIGGRAIVDGVIIKMTPALHGSGIMTEEGQIYSGGTPCGFLIEHDNKKIYHAGDTGLTMDMQLLEMEHVDIAMLPIGGNFTMDMDDAVRAADFVQPKAIIPMHYNTFPPIQADPYAFADKAAYPVHVMNTGDIISI</sequence>
<dbReference type="PANTHER" id="PTHR43546">
    <property type="entry name" value="UPF0173 METAL-DEPENDENT HYDROLASE MJ1163-RELATED"/>
    <property type="match status" value="1"/>
</dbReference>
<keyword evidence="1 2" id="KW-0378">Hydrolase</keyword>
<dbReference type="SMART" id="SM00849">
    <property type="entry name" value="Lactamase_B"/>
    <property type="match status" value="1"/>
</dbReference>
<evidence type="ECO:0000256" key="2">
    <source>
        <dbReference type="HAMAP-Rule" id="MF_00457"/>
    </source>
</evidence>
<evidence type="ECO:0000313" key="5">
    <source>
        <dbReference type="Proteomes" id="UP000683246"/>
    </source>
</evidence>
<dbReference type="InterPro" id="IPR022877">
    <property type="entry name" value="UPF0173"/>
</dbReference>
<dbReference type="InterPro" id="IPR001279">
    <property type="entry name" value="Metallo-B-lactamas"/>
</dbReference>
<evidence type="ECO:0000259" key="3">
    <source>
        <dbReference type="SMART" id="SM00849"/>
    </source>
</evidence>
<dbReference type="AlphaFoldDB" id="A0A8J8MNR8"/>
<dbReference type="InterPro" id="IPR050114">
    <property type="entry name" value="UPF0173_UPF0282_UlaG_hydrolase"/>
</dbReference>
<dbReference type="SUPFAM" id="SSF56281">
    <property type="entry name" value="Metallo-hydrolase/oxidoreductase"/>
    <property type="match status" value="1"/>
</dbReference>
<keyword evidence="5" id="KW-1185">Reference proteome</keyword>